<dbReference type="GO" id="GO:0000976">
    <property type="term" value="F:transcription cis-regulatory region binding"/>
    <property type="evidence" value="ECO:0007669"/>
    <property type="project" value="TreeGrafter"/>
</dbReference>
<evidence type="ECO:0000256" key="4">
    <source>
        <dbReference type="ARBA" id="ARBA00023163"/>
    </source>
</evidence>
<dbReference type="Pfam" id="PF03466">
    <property type="entry name" value="LysR_substrate"/>
    <property type="match status" value="1"/>
</dbReference>
<dbReference type="EMBL" id="BMJS01000010">
    <property type="protein sequence ID" value="GGF96232.1"/>
    <property type="molecule type" value="Genomic_DNA"/>
</dbReference>
<keyword evidence="4" id="KW-0804">Transcription</keyword>
<dbReference type="PANTHER" id="PTHR30126:SF94">
    <property type="entry name" value="LYSR FAMILY TRANSCRIPTIONAL REGULATOR"/>
    <property type="match status" value="1"/>
</dbReference>
<dbReference type="PROSITE" id="PS50931">
    <property type="entry name" value="HTH_LYSR"/>
    <property type="match status" value="1"/>
</dbReference>
<dbReference type="InterPro" id="IPR005119">
    <property type="entry name" value="LysR_subst-bd"/>
</dbReference>
<gene>
    <name evidence="6" type="ORF">GCM10010995_11850</name>
</gene>
<keyword evidence="7" id="KW-1185">Reference proteome</keyword>
<dbReference type="AlphaFoldDB" id="A0A8J2Z411"/>
<proteinExistence type="inferred from homology"/>
<evidence type="ECO:0000256" key="1">
    <source>
        <dbReference type="ARBA" id="ARBA00009437"/>
    </source>
</evidence>
<dbReference type="Pfam" id="PF00126">
    <property type="entry name" value="HTH_1"/>
    <property type="match status" value="1"/>
</dbReference>
<organism evidence="6 7">
    <name type="scientific">Cysteiniphilum litorale</name>
    <dbReference type="NCBI Taxonomy" id="2056700"/>
    <lineage>
        <taxon>Bacteria</taxon>
        <taxon>Pseudomonadati</taxon>
        <taxon>Pseudomonadota</taxon>
        <taxon>Gammaproteobacteria</taxon>
        <taxon>Thiotrichales</taxon>
        <taxon>Fastidiosibacteraceae</taxon>
        <taxon>Cysteiniphilum</taxon>
    </lineage>
</organism>
<evidence type="ECO:0000313" key="7">
    <source>
        <dbReference type="Proteomes" id="UP000636949"/>
    </source>
</evidence>
<sequence>MLSHKQLLIFAAIAKHGSITKASESLSLTQPALSTALSSLETQLGVKLFDRIDRKIVLNHHGQQLYPKAMALLEATDKIEHFFKYTQALIGSLHIAASNTIGNYILPTLMSSFKQQHPEVELSLNIGNSEQVIESVISHQADLGFIESASLSNQTNCFAFAKDKLKLFVHKDHPLAKEKTVDIKTLKKHPFILREKGSGSRTLIEQTMLPLFDYQLNLFLELGSSEAIILAVLNSNAIGCVSISALHNQSNIHILECPEMKLERDLLIVQNKRAHISELTEEWLDWVTNK</sequence>
<comment type="similarity">
    <text evidence="1">Belongs to the LysR transcriptional regulatory family.</text>
</comment>
<dbReference type="Gene3D" id="3.40.190.290">
    <property type="match status" value="1"/>
</dbReference>
<evidence type="ECO:0000256" key="2">
    <source>
        <dbReference type="ARBA" id="ARBA00023015"/>
    </source>
</evidence>
<dbReference type="InterPro" id="IPR036390">
    <property type="entry name" value="WH_DNA-bd_sf"/>
</dbReference>
<reference evidence="6" key="2">
    <citation type="submission" date="2020-09" db="EMBL/GenBank/DDBJ databases">
        <authorList>
            <person name="Sun Q."/>
            <person name="Zhou Y."/>
        </authorList>
    </citation>
    <scope>NUCLEOTIDE SEQUENCE</scope>
    <source>
        <strain evidence="6">CGMCC 1.15758</strain>
    </source>
</reference>
<dbReference type="Gene3D" id="1.10.10.10">
    <property type="entry name" value="Winged helix-like DNA-binding domain superfamily/Winged helix DNA-binding domain"/>
    <property type="match status" value="1"/>
</dbReference>
<evidence type="ECO:0000256" key="3">
    <source>
        <dbReference type="ARBA" id="ARBA00023125"/>
    </source>
</evidence>
<dbReference type="InterPro" id="IPR000847">
    <property type="entry name" value="LysR_HTH_N"/>
</dbReference>
<comment type="caution">
    <text evidence="6">The sequence shown here is derived from an EMBL/GenBank/DDBJ whole genome shotgun (WGS) entry which is preliminary data.</text>
</comment>
<dbReference type="RefSeq" id="WP_117002273.1">
    <property type="nucleotide sequence ID" value="NZ_BMJS01000010.1"/>
</dbReference>
<dbReference type="OrthoDB" id="9771171at2"/>
<feature type="domain" description="HTH lysR-type" evidence="5">
    <location>
        <begin position="1"/>
        <end position="59"/>
    </location>
</feature>
<dbReference type="PRINTS" id="PR00039">
    <property type="entry name" value="HTHLYSR"/>
</dbReference>
<keyword evidence="2" id="KW-0805">Transcription regulation</keyword>
<dbReference type="PANTHER" id="PTHR30126">
    <property type="entry name" value="HTH-TYPE TRANSCRIPTIONAL REGULATOR"/>
    <property type="match status" value="1"/>
</dbReference>
<dbReference type="FunFam" id="1.10.10.10:FF:000001">
    <property type="entry name" value="LysR family transcriptional regulator"/>
    <property type="match status" value="1"/>
</dbReference>
<keyword evidence="3" id="KW-0238">DNA-binding</keyword>
<evidence type="ECO:0000259" key="5">
    <source>
        <dbReference type="PROSITE" id="PS50931"/>
    </source>
</evidence>
<evidence type="ECO:0000313" key="6">
    <source>
        <dbReference type="EMBL" id="GGF96232.1"/>
    </source>
</evidence>
<dbReference type="Proteomes" id="UP000636949">
    <property type="component" value="Unassembled WGS sequence"/>
</dbReference>
<dbReference type="SUPFAM" id="SSF46785">
    <property type="entry name" value="Winged helix' DNA-binding domain"/>
    <property type="match status" value="1"/>
</dbReference>
<name>A0A8J2Z411_9GAMM</name>
<dbReference type="SUPFAM" id="SSF53850">
    <property type="entry name" value="Periplasmic binding protein-like II"/>
    <property type="match status" value="1"/>
</dbReference>
<protein>
    <submittedName>
        <fullName evidence="6">LysR family transcriptional regulator</fullName>
    </submittedName>
</protein>
<dbReference type="GO" id="GO:0003700">
    <property type="term" value="F:DNA-binding transcription factor activity"/>
    <property type="evidence" value="ECO:0007669"/>
    <property type="project" value="InterPro"/>
</dbReference>
<dbReference type="InterPro" id="IPR036388">
    <property type="entry name" value="WH-like_DNA-bd_sf"/>
</dbReference>
<reference evidence="6" key="1">
    <citation type="journal article" date="2014" name="Int. J. Syst. Evol. Microbiol.">
        <title>Complete genome sequence of Corynebacterium casei LMG S-19264T (=DSM 44701T), isolated from a smear-ripened cheese.</title>
        <authorList>
            <consortium name="US DOE Joint Genome Institute (JGI-PGF)"/>
            <person name="Walter F."/>
            <person name="Albersmeier A."/>
            <person name="Kalinowski J."/>
            <person name="Ruckert C."/>
        </authorList>
    </citation>
    <scope>NUCLEOTIDE SEQUENCE</scope>
    <source>
        <strain evidence="6">CGMCC 1.15758</strain>
    </source>
</reference>
<accession>A0A8J2Z411</accession>